<keyword evidence="1" id="KW-1133">Transmembrane helix</keyword>
<evidence type="ECO:0000313" key="2">
    <source>
        <dbReference type="Proteomes" id="UP000095287"/>
    </source>
</evidence>
<keyword evidence="2" id="KW-1185">Reference proteome</keyword>
<proteinExistence type="predicted"/>
<evidence type="ECO:0000313" key="3">
    <source>
        <dbReference type="WBParaSite" id="L893_g44.t1"/>
    </source>
</evidence>
<evidence type="ECO:0000256" key="1">
    <source>
        <dbReference type="SAM" id="Phobius"/>
    </source>
</evidence>
<accession>A0A1I8ACR7</accession>
<protein>
    <submittedName>
        <fullName evidence="3">Inner membrane protein</fullName>
    </submittedName>
</protein>
<feature type="transmembrane region" description="Helical" evidence="1">
    <location>
        <begin position="32"/>
        <end position="57"/>
    </location>
</feature>
<keyword evidence="1" id="KW-0812">Transmembrane</keyword>
<reference evidence="3" key="1">
    <citation type="submission" date="2016-11" db="UniProtKB">
        <authorList>
            <consortium name="WormBaseParasite"/>
        </authorList>
    </citation>
    <scope>IDENTIFICATION</scope>
</reference>
<dbReference type="WBParaSite" id="L893_g44.t1">
    <property type="protein sequence ID" value="L893_g44.t1"/>
    <property type="gene ID" value="L893_g44"/>
</dbReference>
<dbReference type="AlphaFoldDB" id="A0A1I8ACR7"/>
<sequence>MILAVILSALSILFFSAGIVLSVVVPQLAPLPLGLSLTLVGLLGLLLSAFLCFWPVLHRQSFWKKAIFSRYSAQPSEADDLNLNPDNAEVVMKSIRGIPYLIQAIQYSMEASYWKDQQGEVVRTSVIHTAPGCTSVLDCDSDNGEAVSLSAPRHSGPDENWESTGESTWRNQQLRLSINRNDTSLLISGSPVFPYREVNTQVESCDHESVLDVEAGPHLEDAHPRRSFETGPTNGGFEIRCIGMSDAFLHKFNSSFKR</sequence>
<dbReference type="Proteomes" id="UP000095287">
    <property type="component" value="Unplaced"/>
</dbReference>
<organism evidence="2 3">
    <name type="scientific">Steinernema glaseri</name>
    <dbReference type="NCBI Taxonomy" id="37863"/>
    <lineage>
        <taxon>Eukaryota</taxon>
        <taxon>Metazoa</taxon>
        <taxon>Ecdysozoa</taxon>
        <taxon>Nematoda</taxon>
        <taxon>Chromadorea</taxon>
        <taxon>Rhabditida</taxon>
        <taxon>Tylenchina</taxon>
        <taxon>Panagrolaimomorpha</taxon>
        <taxon>Strongyloidoidea</taxon>
        <taxon>Steinernematidae</taxon>
        <taxon>Steinernema</taxon>
    </lineage>
</organism>
<name>A0A1I8ACR7_9BILA</name>
<keyword evidence="1" id="KW-0472">Membrane</keyword>